<keyword evidence="1" id="KW-0812">Transmembrane</keyword>
<dbReference type="Proteomes" id="UP000234479">
    <property type="component" value="Unassembled WGS sequence"/>
</dbReference>
<gene>
    <name evidence="2" type="ORF">SGCZBJ_18610</name>
</gene>
<feature type="transmembrane region" description="Helical" evidence="1">
    <location>
        <begin position="94"/>
        <end position="114"/>
    </location>
</feature>
<protein>
    <submittedName>
        <fullName evidence="2">Uncharacterized protein</fullName>
    </submittedName>
</protein>
<keyword evidence="3" id="KW-1185">Reference proteome</keyword>
<proteinExistence type="predicted"/>
<feature type="transmembrane region" description="Helical" evidence="1">
    <location>
        <begin position="40"/>
        <end position="60"/>
    </location>
</feature>
<name>A0A2N5D8F7_9CAUL</name>
<sequence>MLAPFVLGVRIVIDKLAVLNPFAKLPDEETAARAARAGAVGAWLTAVGSVIGAAMIFFRFDTYLAKMREAALADSAGRDPAVTQAVLATMGPTMAWATIGFTIAIGLVYVWLGVVQWRRLTRMIPLMMLLFAAYGLLTTALGLAGGKAVMGLVVPLQIAFSLLLSTVALLCFIAGTRGGFRLQALRKAG</sequence>
<comment type="caution">
    <text evidence="2">The sequence shown here is derived from an EMBL/GenBank/DDBJ whole genome shotgun (WGS) entry which is preliminary data.</text>
</comment>
<evidence type="ECO:0000313" key="3">
    <source>
        <dbReference type="Proteomes" id="UP000234479"/>
    </source>
</evidence>
<feature type="transmembrane region" description="Helical" evidence="1">
    <location>
        <begin position="158"/>
        <end position="180"/>
    </location>
</feature>
<evidence type="ECO:0000313" key="2">
    <source>
        <dbReference type="EMBL" id="PLR22352.1"/>
    </source>
</evidence>
<accession>A0A2N5D8F7</accession>
<keyword evidence="1" id="KW-0472">Membrane</keyword>
<dbReference type="EMBL" id="PJRS01000039">
    <property type="protein sequence ID" value="PLR22352.1"/>
    <property type="molecule type" value="Genomic_DNA"/>
</dbReference>
<feature type="transmembrane region" description="Helical" evidence="1">
    <location>
        <begin position="126"/>
        <end position="146"/>
    </location>
</feature>
<dbReference type="AlphaFoldDB" id="A0A2N5D8F7"/>
<organism evidence="2 3">
    <name type="scientific">Caulobacter zeae</name>
    <dbReference type="NCBI Taxonomy" id="2055137"/>
    <lineage>
        <taxon>Bacteria</taxon>
        <taxon>Pseudomonadati</taxon>
        <taxon>Pseudomonadota</taxon>
        <taxon>Alphaproteobacteria</taxon>
        <taxon>Caulobacterales</taxon>
        <taxon>Caulobacteraceae</taxon>
        <taxon>Caulobacter</taxon>
    </lineage>
</organism>
<keyword evidence="1" id="KW-1133">Transmembrane helix</keyword>
<evidence type="ECO:0000256" key="1">
    <source>
        <dbReference type="SAM" id="Phobius"/>
    </source>
</evidence>
<reference evidence="2 3" key="1">
    <citation type="submission" date="2017-12" db="EMBL/GenBank/DDBJ databases">
        <title>The genome sequence of Caulobacter sp. 410.</title>
        <authorList>
            <person name="Gao J."/>
            <person name="Mao X."/>
            <person name="Sun J."/>
        </authorList>
    </citation>
    <scope>NUCLEOTIDE SEQUENCE [LARGE SCALE GENOMIC DNA]</scope>
    <source>
        <strain evidence="2 3">410</strain>
    </source>
</reference>